<dbReference type="GeneID" id="24441276"/>
<keyword evidence="1" id="KW-0472">Membrane</keyword>
<sequence>MLQNSSQIINTSVISIIFDESQQNEILYFASSGGMLQIIDLSNKKPTQQINLISLAYVWNFSTNQLELYLAFTKDQGNQIQIIQNYIITFCSFQLNIYSLSDEISLVTYIKRKLSNDQITDYQIINNNIILIFFIQKYEVFLLQNYSSSIIFQQQFDYPRYLGSIYIPETNILKLYGLHQLGVFENNLSISLYDNDEQFDCSTIISDSDISQLNRKISNISPKQNMIYTTLGSSTTQSSGGALYFENIGSTQLYFEGQTKVIQNQALIGGGLRIFQTNSGKIILPSGFPFENNIKQNYADIFGDNCATYLQKAIIQNFNPQDSQNNYLFTFHLDNSNIPISYKKNYFSQIDINQFQSGGQLSLKIFLVDNYNRYLSFSLQKLLNDQYPEDISNELKSIQITINNLNTKQTQLIGERILNYNQYDSDSQSFTLTGLEIQGVLSSLQYFSIESSIQANSQIQQPILLSISFRECQLGEIIEEQNNKIMSCRFCQEGKYSLVDPNFLFKQSQIAQSKIQNQCNNCPNSAIECQGSFISLKNGYWRQNNQTDEIVECDPQIGSCQSENPSSINYCTEGYIGPICQQCDNIGQVWKGKRYQQSMKSGHCQECYQVTSYNMNITASKLNLLQGSQQTDVNENGYSEILKSAKKRVLSSPHSPNNQSSFRKHTQSNFKLLSFNYNTEDYNTNLKNDFIIEANKNQISEEVEAKNQKIYNFYAKSSALNSKQLNI</sequence>
<gene>
    <name evidence="1" type="ORF">TTHERM_000975401</name>
</gene>
<proteinExistence type="predicted"/>
<accession>W7XLA0</accession>
<evidence type="ECO:0000313" key="2">
    <source>
        <dbReference type="Proteomes" id="UP000009168"/>
    </source>
</evidence>
<organism evidence="1 2">
    <name type="scientific">Tetrahymena thermophila (strain SB210)</name>
    <dbReference type="NCBI Taxonomy" id="312017"/>
    <lineage>
        <taxon>Eukaryota</taxon>
        <taxon>Sar</taxon>
        <taxon>Alveolata</taxon>
        <taxon>Ciliophora</taxon>
        <taxon>Intramacronucleata</taxon>
        <taxon>Oligohymenophorea</taxon>
        <taxon>Hymenostomatida</taxon>
        <taxon>Tetrahymenina</taxon>
        <taxon>Tetrahymenidae</taxon>
        <taxon>Tetrahymena</taxon>
    </lineage>
</organism>
<reference evidence="2" key="1">
    <citation type="journal article" date="2006" name="PLoS Biol.">
        <title>Macronuclear genome sequence of the ciliate Tetrahymena thermophila, a model eukaryote.</title>
        <authorList>
            <person name="Eisen J.A."/>
            <person name="Coyne R.S."/>
            <person name="Wu M."/>
            <person name="Wu D."/>
            <person name="Thiagarajan M."/>
            <person name="Wortman J.R."/>
            <person name="Badger J.H."/>
            <person name="Ren Q."/>
            <person name="Amedeo P."/>
            <person name="Jones K.M."/>
            <person name="Tallon L.J."/>
            <person name="Delcher A.L."/>
            <person name="Salzberg S.L."/>
            <person name="Silva J.C."/>
            <person name="Haas B.J."/>
            <person name="Majoros W.H."/>
            <person name="Farzad M."/>
            <person name="Carlton J.M."/>
            <person name="Smith R.K. Jr."/>
            <person name="Garg J."/>
            <person name="Pearlman R.E."/>
            <person name="Karrer K.M."/>
            <person name="Sun L."/>
            <person name="Manning G."/>
            <person name="Elde N.C."/>
            <person name="Turkewitz A.P."/>
            <person name="Asai D.J."/>
            <person name="Wilkes D.E."/>
            <person name="Wang Y."/>
            <person name="Cai H."/>
            <person name="Collins K."/>
            <person name="Stewart B.A."/>
            <person name="Lee S.R."/>
            <person name="Wilamowska K."/>
            <person name="Weinberg Z."/>
            <person name="Ruzzo W.L."/>
            <person name="Wloga D."/>
            <person name="Gaertig J."/>
            <person name="Frankel J."/>
            <person name="Tsao C.-C."/>
            <person name="Gorovsky M.A."/>
            <person name="Keeling P.J."/>
            <person name="Waller R.F."/>
            <person name="Patron N.J."/>
            <person name="Cherry J.M."/>
            <person name="Stover N.A."/>
            <person name="Krieger C.J."/>
            <person name="del Toro C."/>
            <person name="Ryder H.F."/>
            <person name="Williamson S.C."/>
            <person name="Barbeau R.A."/>
            <person name="Hamilton E.P."/>
            <person name="Orias E."/>
        </authorList>
    </citation>
    <scope>NUCLEOTIDE SEQUENCE [LARGE SCALE GENOMIC DNA]</scope>
    <source>
        <strain evidence="2">SB210</strain>
    </source>
</reference>
<dbReference type="PANTHER" id="PTHR11319">
    <property type="entry name" value="G PROTEIN-COUPLED RECEPTOR-RELATED"/>
    <property type="match status" value="1"/>
</dbReference>
<protein>
    <submittedName>
        <fullName evidence="1">Transmembrane protein</fullName>
    </submittedName>
</protein>
<evidence type="ECO:0000313" key="1">
    <source>
        <dbReference type="EMBL" id="EWS75924.1"/>
    </source>
</evidence>
<name>W7XLA0_TETTS</name>
<dbReference type="AlphaFoldDB" id="W7XLA0"/>
<dbReference type="Proteomes" id="UP000009168">
    <property type="component" value="Unassembled WGS sequence"/>
</dbReference>
<dbReference type="KEGG" id="tet:TTHERM_000975401"/>
<keyword evidence="2" id="KW-1185">Reference proteome</keyword>
<dbReference type="InParanoid" id="W7XLA0"/>
<dbReference type="EMBL" id="GG662813">
    <property type="protein sequence ID" value="EWS75924.1"/>
    <property type="molecule type" value="Genomic_DNA"/>
</dbReference>
<dbReference type="RefSeq" id="XP_012651549.1">
    <property type="nucleotide sequence ID" value="XM_012796095.1"/>
</dbReference>
<dbReference type="InterPro" id="IPR036322">
    <property type="entry name" value="WD40_repeat_dom_sf"/>
</dbReference>
<dbReference type="SUPFAM" id="SSF50978">
    <property type="entry name" value="WD40 repeat-like"/>
    <property type="match status" value="1"/>
</dbReference>
<keyword evidence="1" id="KW-0812">Transmembrane</keyword>
<dbReference type="PANTHER" id="PTHR11319:SF35">
    <property type="entry name" value="OUTER MEMBRANE PROTEIN PMPC-RELATED"/>
    <property type="match status" value="1"/>
</dbReference>